<keyword evidence="4" id="KW-1185">Reference proteome</keyword>
<keyword evidence="1" id="KW-1133">Transmembrane helix</keyword>
<reference evidence="3 4" key="1">
    <citation type="submission" date="2020-08" db="EMBL/GenBank/DDBJ databases">
        <title>Genomic Encyclopedia of Type Strains, Phase IV (KMG-IV): sequencing the most valuable type-strain genomes for metagenomic binning, comparative biology and taxonomic classification.</title>
        <authorList>
            <person name="Goeker M."/>
        </authorList>
    </citation>
    <scope>NUCLEOTIDE SEQUENCE [LARGE SCALE GENOMIC DNA]</scope>
    <source>
        <strain evidence="3 4">DSM 104969</strain>
    </source>
</reference>
<proteinExistence type="predicted"/>
<feature type="transmembrane region" description="Helical" evidence="1">
    <location>
        <begin position="33"/>
        <end position="50"/>
    </location>
</feature>
<dbReference type="Pfam" id="PF25231">
    <property type="entry name" value="DUF7847"/>
    <property type="match status" value="1"/>
</dbReference>
<name>A0A840CKI9_9BACT</name>
<dbReference type="Proteomes" id="UP000555103">
    <property type="component" value="Unassembled WGS sequence"/>
</dbReference>
<dbReference type="EMBL" id="JACIEP010000005">
    <property type="protein sequence ID" value="MBB4035681.1"/>
    <property type="molecule type" value="Genomic_DNA"/>
</dbReference>
<feature type="transmembrane region" description="Helical" evidence="1">
    <location>
        <begin position="121"/>
        <end position="141"/>
    </location>
</feature>
<accession>A0A840CKI9</accession>
<feature type="transmembrane region" description="Helical" evidence="1">
    <location>
        <begin position="229"/>
        <end position="258"/>
    </location>
</feature>
<dbReference type="AlphaFoldDB" id="A0A840CKI9"/>
<gene>
    <name evidence="3" type="ORF">GGR21_001576</name>
</gene>
<evidence type="ECO:0000259" key="2">
    <source>
        <dbReference type="Pfam" id="PF25231"/>
    </source>
</evidence>
<feature type="transmembrane region" description="Helical" evidence="1">
    <location>
        <begin position="147"/>
        <end position="165"/>
    </location>
</feature>
<organism evidence="3 4">
    <name type="scientific">Dysgonomonas hofstadii</name>
    <dbReference type="NCBI Taxonomy" id="637886"/>
    <lineage>
        <taxon>Bacteria</taxon>
        <taxon>Pseudomonadati</taxon>
        <taxon>Bacteroidota</taxon>
        <taxon>Bacteroidia</taxon>
        <taxon>Bacteroidales</taxon>
        <taxon>Dysgonomonadaceae</taxon>
        <taxon>Dysgonomonas</taxon>
    </lineage>
</organism>
<comment type="caution">
    <text evidence="3">The sequence shown here is derived from an EMBL/GenBank/DDBJ whole genome shotgun (WGS) entry which is preliminary data.</text>
</comment>
<sequence length="290" mass="32723">MNEPKKIKLFATRDFSENFDLALTFIKQNYGTVLKSLCLLIPVILVTVFLTPNTNNISTDVYNYDDVWDLYGQIFTFGYFIAVFFSIMTSLLGYTFVVAYMAEYTKTTNGVVKASDVWSRVLNVVLPVLLCSIIFAILVSIGSILCIIPGIIVYNYLGFYIYVYVNEKRGVIESFQRSFELVQGNFWSTLGMGIVFLILVIIGSIIFLIPSYLSAFGVLIGIDFLSSDIYVYMANLIGSLGQFILMPILYMAMGVVYYSLRNQSEMIDEDSEIDSIGAHNQEEDNTSYLP</sequence>
<evidence type="ECO:0000313" key="4">
    <source>
        <dbReference type="Proteomes" id="UP000555103"/>
    </source>
</evidence>
<feature type="transmembrane region" description="Helical" evidence="1">
    <location>
        <begin position="186"/>
        <end position="209"/>
    </location>
</feature>
<dbReference type="InterPro" id="IPR057169">
    <property type="entry name" value="DUF7847"/>
</dbReference>
<evidence type="ECO:0000313" key="3">
    <source>
        <dbReference type="EMBL" id="MBB4035681.1"/>
    </source>
</evidence>
<keyword evidence="1" id="KW-0812">Transmembrane</keyword>
<evidence type="ECO:0000256" key="1">
    <source>
        <dbReference type="SAM" id="Phobius"/>
    </source>
</evidence>
<dbReference type="RefSeq" id="WP_183306614.1">
    <property type="nucleotide sequence ID" value="NZ_JACIEP010000005.1"/>
</dbReference>
<feature type="transmembrane region" description="Helical" evidence="1">
    <location>
        <begin position="70"/>
        <end position="100"/>
    </location>
</feature>
<protein>
    <submittedName>
        <fullName evidence="3">Putative membrane protein</fullName>
    </submittedName>
</protein>
<feature type="domain" description="DUF7847" evidence="2">
    <location>
        <begin position="88"/>
        <end position="225"/>
    </location>
</feature>
<keyword evidence="1" id="KW-0472">Membrane</keyword>